<evidence type="ECO:0000256" key="1">
    <source>
        <dbReference type="SAM" id="Phobius"/>
    </source>
</evidence>
<keyword evidence="1" id="KW-1133">Transmembrane helix</keyword>
<evidence type="ECO:0000313" key="3">
    <source>
        <dbReference type="WBParaSite" id="Hba_06232"/>
    </source>
</evidence>
<feature type="transmembrane region" description="Helical" evidence="1">
    <location>
        <begin position="52"/>
        <end position="75"/>
    </location>
</feature>
<evidence type="ECO:0000313" key="2">
    <source>
        <dbReference type="Proteomes" id="UP000095283"/>
    </source>
</evidence>
<feature type="transmembrane region" description="Helical" evidence="1">
    <location>
        <begin position="12"/>
        <end position="32"/>
    </location>
</feature>
<dbReference type="WBParaSite" id="Hba_06232">
    <property type="protein sequence ID" value="Hba_06232"/>
    <property type="gene ID" value="Hba_06232"/>
</dbReference>
<proteinExistence type="predicted"/>
<keyword evidence="2" id="KW-1185">Reference proteome</keyword>
<organism evidence="2 3">
    <name type="scientific">Heterorhabditis bacteriophora</name>
    <name type="common">Entomopathogenic nematode worm</name>
    <dbReference type="NCBI Taxonomy" id="37862"/>
    <lineage>
        <taxon>Eukaryota</taxon>
        <taxon>Metazoa</taxon>
        <taxon>Ecdysozoa</taxon>
        <taxon>Nematoda</taxon>
        <taxon>Chromadorea</taxon>
        <taxon>Rhabditida</taxon>
        <taxon>Rhabditina</taxon>
        <taxon>Rhabditomorpha</taxon>
        <taxon>Strongyloidea</taxon>
        <taxon>Heterorhabditidae</taxon>
        <taxon>Heterorhabditis</taxon>
    </lineage>
</organism>
<accession>A0A1I7WM73</accession>
<reference evidence="3" key="1">
    <citation type="submission" date="2016-11" db="UniProtKB">
        <authorList>
            <consortium name="WormBaseParasite"/>
        </authorList>
    </citation>
    <scope>IDENTIFICATION</scope>
</reference>
<name>A0A1I7WM73_HETBA</name>
<keyword evidence="1" id="KW-0812">Transmembrane</keyword>
<protein>
    <submittedName>
        <fullName evidence="3">Ovule protein</fullName>
    </submittedName>
</protein>
<dbReference type="AlphaFoldDB" id="A0A1I7WM73"/>
<keyword evidence="1" id="KW-0472">Membrane</keyword>
<sequence>MRFLHSHISLRYFLLFFLWSATLLGDVCSFLFWLNNLWYCCEAFGYDFKFPPVGYCFGLFSLIDCCFVRLHLFYFDSIEFWSILFRCALL</sequence>
<dbReference type="Proteomes" id="UP000095283">
    <property type="component" value="Unplaced"/>
</dbReference>